<keyword evidence="1" id="KW-0732">Signal</keyword>
<feature type="non-terminal residue" evidence="2">
    <location>
        <position position="72"/>
    </location>
</feature>
<evidence type="ECO:0000256" key="1">
    <source>
        <dbReference type="SAM" id="SignalP"/>
    </source>
</evidence>
<evidence type="ECO:0000313" key="3">
    <source>
        <dbReference type="Proteomes" id="UP000823399"/>
    </source>
</evidence>
<dbReference type="Proteomes" id="UP000823399">
    <property type="component" value="Unassembled WGS sequence"/>
</dbReference>
<reference evidence="2" key="1">
    <citation type="journal article" date="2020" name="New Phytol.">
        <title>Comparative genomics reveals dynamic genome evolution in host specialist ectomycorrhizal fungi.</title>
        <authorList>
            <person name="Lofgren L.A."/>
            <person name="Nguyen N.H."/>
            <person name="Vilgalys R."/>
            <person name="Ruytinx J."/>
            <person name="Liao H.L."/>
            <person name="Branco S."/>
            <person name="Kuo A."/>
            <person name="LaButti K."/>
            <person name="Lipzen A."/>
            <person name="Andreopoulos W."/>
            <person name="Pangilinan J."/>
            <person name="Riley R."/>
            <person name="Hundley H."/>
            <person name="Na H."/>
            <person name="Barry K."/>
            <person name="Grigoriev I.V."/>
            <person name="Stajich J.E."/>
            <person name="Kennedy P.G."/>
        </authorList>
    </citation>
    <scope>NUCLEOTIDE SEQUENCE</scope>
    <source>
        <strain evidence="2">FC423</strain>
    </source>
</reference>
<name>A0A9P7F1W5_9AGAM</name>
<feature type="chain" id="PRO_5040421156" evidence="1">
    <location>
        <begin position="21"/>
        <end position="72"/>
    </location>
</feature>
<dbReference type="RefSeq" id="XP_041290465.1">
    <property type="nucleotide sequence ID" value="XM_041428996.1"/>
</dbReference>
<dbReference type="OrthoDB" id="2682275at2759"/>
<proteinExistence type="predicted"/>
<protein>
    <submittedName>
        <fullName evidence="2">Uncharacterized protein</fullName>
    </submittedName>
</protein>
<gene>
    <name evidence="2" type="ORF">F5147DRAFT_277770</name>
</gene>
<keyword evidence="3" id="KW-1185">Reference proteome</keyword>
<feature type="signal peptide" evidence="1">
    <location>
        <begin position="1"/>
        <end position="20"/>
    </location>
</feature>
<sequence length="72" mass="7807">MGGACIALAAAGVVPALIQAAERWSSDMFQKYIDILSMGLGRSFRFCIIHCLDCISRECRLILASLVSLSSR</sequence>
<dbReference type="GeneID" id="64691255"/>
<accession>A0A9P7F1W5</accession>
<dbReference type="EMBL" id="JABBWM010000044">
    <property type="protein sequence ID" value="KAG2103371.1"/>
    <property type="molecule type" value="Genomic_DNA"/>
</dbReference>
<evidence type="ECO:0000313" key="2">
    <source>
        <dbReference type="EMBL" id="KAG2103371.1"/>
    </source>
</evidence>
<dbReference type="AlphaFoldDB" id="A0A9P7F1W5"/>
<comment type="caution">
    <text evidence="2">The sequence shown here is derived from an EMBL/GenBank/DDBJ whole genome shotgun (WGS) entry which is preliminary data.</text>
</comment>
<organism evidence="2 3">
    <name type="scientific">Suillus discolor</name>
    <dbReference type="NCBI Taxonomy" id="1912936"/>
    <lineage>
        <taxon>Eukaryota</taxon>
        <taxon>Fungi</taxon>
        <taxon>Dikarya</taxon>
        <taxon>Basidiomycota</taxon>
        <taxon>Agaricomycotina</taxon>
        <taxon>Agaricomycetes</taxon>
        <taxon>Agaricomycetidae</taxon>
        <taxon>Boletales</taxon>
        <taxon>Suillineae</taxon>
        <taxon>Suillaceae</taxon>
        <taxon>Suillus</taxon>
    </lineage>
</organism>